<evidence type="ECO:0000313" key="2">
    <source>
        <dbReference type="EMBL" id="KAG0473801.1"/>
    </source>
</evidence>
<accession>A0A835UW10</accession>
<feature type="region of interest" description="Disordered" evidence="1">
    <location>
        <begin position="1"/>
        <end position="37"/>
    </location>
</feature>
<dbReference type="OrthoDB" id="2017960at2759"/>
<dbReference type="Proteomes" id="UP000636800">
    <property type="component" value="Chromosome 7"/>
</dbReference>
<comment type="caution">
    <text evidence="2">The sequence shown here is derived from an EMBL/GenBank/DDBJ whole genome shotgun (WGS) entry which is preliminary data.</text>
</comment>
<evidence type="ECO:0000256" key="1">
    <source>
        <dbReference type="SAM" id="MobiDB-lite"/>
    </source>
</evidence>
<dbReference type="AlphaFoldDB" id="A0A835UW10"/>
<dbReference type="EMBL" id="JADCNL010000007">
    <property type="protein sequence ID" value="KAG0473801.1"/>
    <property type="molecule type" value="Genomic_DNA"/>
</dbReference>
<gene>
    <name evidence="2" type="ORF">HPP92_015658</name>
</gene>
<feature type="compositionally biased region" description="Polar residues" evidence="1">
    <location>
        <begin position="17"/>
        <end position="26"/>
    </location>
</feature>
<name>A0A835UW10_VANPL</name>
<keyword evidence="3" id="KW-1185">Reference proteome</keyword>
<sequence>MVTTDHAMKQKLMATARPTSIESPSTVVEPAPKPINKQQPHLCSVDASYFCAGRKAIAKENPLVIGQGLLWISDPNPKVASSS</sequence>
<protein>
    <submittedName>
        <fullName evidence="2">Uncharacterized protein</fullName>
    </submittedName>
</protein>
<proteinExistence type="predicted"/>
<organism evidence="2 3">
    <name type="scientific">Vanilla planifolia</name>
    <name type="common">Vanilla</name>
    <dbReference type="NCBI Taxonomy" id="51239"/>
    <lineage>
        <taxon>Eukaryota</taxon>
        <taxon>Viridiplantae</taxon>
        <taxon>Streptophyta</taxon>
        <taxon>Embryophyta</taxon>
        <taxon>Tracheophyta</taxon>
        <taxon>Spermatophyta</taxon>
        <taxon>Magnoliopsida</taxon>
        <taxon>Liliopsida</taxon>
        <taxon>Asparagales</taxon>
        <taxon>Orchidaceae</taxon>
        <taxon>Vanilloideae</taxon>
        <taxon>Vanilleae</taxon>
        <taxon>Vanilla</taxon>
    </lineage>
</organism>
<reference evidence="2 3" key="1">
    <citation type="journal article" date="2020" name="Nat. Food">
        <title>A phased Vanilla planifolia genome enables genetic improvement of flavour and production.</title>
        <authorList>
            <person name="Hasing T."/>
            <person name="Tang H."/>
            <person name="Brym M."/>
            <person name="Khazi F."/>
            <person name="Huang T."/>
            <person name="Chambers A.H."/>
        </authorList>
    </citation>
    <scope>NUCLEOTIDE SEQUENCE [LARGE SCALE GENOMIC DNA]</scope>
    <source>
        <tissue evidence="2">Leaf</tissue>
    </source>
</reference>
<evidence type="ECO:0000313" key="3">
    <source>
        <dbReference type="Proteomes" id="UP000636800"/>
    </source>
</evidence>